<dbReference type="SUPFAM" id="SSF69593">
    <property type="entry name" value="Glycerol-3-phosphate (1)-acyltransferase"/>
    <property type="match status" value="1"/>
</dbReference>
<sequence length="207" mass="22767">MNNNNQARYSHPATSVTQSACRLLLRVLGWHIAPFPDVNKAVVVGGPHTSNWDGLLGLVGGAALGLQVNIMIKANLFFWPLGPLMRRFGAIPINRQQNSGVVEQAVAQIKQRDRMIMVVTPEGTRSNAPKWKTGFYHIALQAEVPIVVATADYGKKEITYPAVVMPSGDIDADFESFYSLFANVTPKHPSKLSAPVKEKYLTRRNSV</sequence>
<evidence type="ECO:0000256" key="1">
    <source>
        <dbReference type="ARBA" id="ARBA00005189"/>
    </source>
</evidence>
<reference evidence="5" key="1">
    <citation type="submission" date="2022-07" db="EMBL/GenBank/DDBJ databases">
        <title>Complete genome sequence of Salinispirillum sp. LH10-3-1 capable of multiple carbohydrate inversion isolated from a soda lake.</title>
        <authorList>
            <person name="Liu J."/>
            <person name="Zhai Y."/>
            <person name="Zhang H."/>
            <person name="Yang H."/>
            <person name="Qu J."/>
            <person name="Li J."/>
        </authorList>
    </citation>
    <scope>NUCLEOTIDE SEQUENCE</scope>
    <source>
        <strain evidence="5">LH 10-3-1</strain>
    </source>
</reference>
<evidence type="ECO:0000313" key="5">
    <source>
        <dbReference type="EMBL" id="WLD57246.1"/>
    </source>
</evidence>
<dbReference type="GO" id="GO:0003841">
    <property type="term" value="F:1-acylglycerol-3-phosphate O-acyltransferase activity"/>
    <property type="evidence" value="ECO:0007669"/>
    <property type="project" value="TreeGrafter"/>
</dbReference>
<dbReference type="RefSeq" id="WP_304994533.1">
    <property type="nucleotide sequence ID" value="NZ_CP101717.1"/>
</dbReference>
<dbReference type="AlphaFoldDB" id="A0AB38YD34"/>
<dbReference type="PANTHER" id="PTHR10434">
    <property type="entry name" value="1-ACYL-SN-GLYCEROL-3-PHOSPHATE ACYLTRANSFERASE"/>
    <property type="match status" value="1"/>
</dbReference>
<dbReference type="CDD" id="cd07988">
    <property type="entry name" value="LPLAT_ABO13168-like"/>
    <property type="match status" value="1"/>
</dbReference>
<comment type="pathway">
    <text evidence="1">Lipid metabolism.</text>
</comment>
<dbReference type="Pfam" id="PF01553">
    <property type="entry name" value="Acyltransferase"/>
    <property type="match status" value="1"/>
</dbReference>
<accession>A0AB38YD34</accession>
<dbReference type="SMART" id="SM00563">
    <property type="entry name" value="PlsC"/>
    <property type="match status" value="1"/>
</dbReference>
<dbReference type="InterPro" id="IPR002123">
    <property type="entry name" value="Plipid/glycerol_acylTrfase"/>
</dbReference>
<organism evidence="5">
    <name type="scientific">Salinispirillum sp. LH 10-3-1</name>
    <dbReference type="NCBI Taxonomy" id="2952525"/>
    <lineage>
        <taxon>Bacteria</taxon>
        <taxon>Pseudomonadati</taxon>
        <taxon>Pseudomonadota</taxon>
        <taxon>Gammaproteobacteria</taxon>
        <taxon>Oceanospirillales</taxon>
        <taxon>Saccharospirillaceae</taxon>
        <taxon>Salinispirillum</taxon>
    </lineage>
</organism>
<keyword evidence="2" id="KW-0808">Transferase</keyword>
<dbReference type="EMBL" id="CP101717">
    <property type="protein sequence ID" value="WLD57246.1"/>
    <property type="molecule type" value="Genomic_DNA"/>
</dbReference>
<keyword evidence="3 5" id="KW-0012">Acyltransferase</keyword>
<dbReference type="GO" id="GO:0006654">
    <property type="term" value="P:phosphatidic acid biosynthetic process"/>
    <property type="evidence" value="ECO:0007669"/>
    <property type="project" value="TreeGrafter"/>
</dbReference>
<protein>
    <submittedName>
        <fullName evidence="5">Lysophospholipid acyltransferase family protein</fullName>
    </submittedName>
</protein>
<evidence type="ECO:0000256" key="2">
    <source>
        <dbReference type="ARBA" id="ARBA00022679"/>
    </source>
</evidence>
<feature type="domain" description="Phospholipid/glycerol acyltransferase" evidence="4">
    <location>
        <begin position="42"/>
        <end position="154"/>
    </location>
</feature>
<evidence type="ECO:0000259" key="4">
    <source>
        <dbReference type="SMART" id="SM00563"/>
    </source>
</evidence>
<proteinExistence type="predicted"/>
<dbReference type="PANTHER" id="PTHR10434:SF9">
    <property type="entry name" value="PHOSPHOLIPID_GLYCEROL ACYLTRANSFERASE DOMAIN-CONTAINING PROTEIN"/>
    <property type="match status" value="1"/>
</dbReference>
<evidence type="ECO:0000256" key="3">
    <source>
        <dbReference type="ARBA" id="ARBA00023315"/>
    </source>
</evidence>
<name>A0AB38YD34_9GAMM</name>
<gene>
    <name evidence="5" type="ORF">NFC81_10995</name>
</gene>